<proteinExistence type="predicted"/>
<name>A0A8S5NPY3_9CAUD</name>
<protein>
    <submittedName>
        <fullName evidence="1">Uncharacterized protein</fullName>
    </submittedName>
</protein>
<accession>A0A8S5NPY3</accession>
<organism evidence="1">
    <name type="scientific">Myoviridae sp. ctj3P51</name>
    <dbReference type="NCBI Taxonomy" id="2826687"/>
    <lineage>
        <taxon>Viruses</taxon>
        <taxon>Duplodnaviria</taxon>
        <taxon>Heunggongvirae</taxon>
        <taxon>Uroviricota</taxon>
        <taxon>Caudoviricetes</taxon>
    </lineage>
</organism>
<dbReference type="EMBL" id="BK015217">
    <property type="protein sequence ID" value="DAD96431.1"/>
    <property type="molecule type" value="Genomic_DNA"/>
</dbReference>
<evidence type="ECO:0000313" key="1">
    <source>
        <dbReference type="EMBL" id="DAD96431.1"/>
    </source>
</evidence>
<sequence length="155" mass="18554">MPKMDKQYQLILGTFIDNEFVWHDVDSFDDLEEAYKEFKKYVNSQLKYTDEELIKVWNTGRLDVELRRGNKLLNWVGIYAREVAREAKEDEDDKADVKDSVERLFEDEDGKIITESKLREEFEQIQADQPGEYNYSFEEYVRHCTGRHGTLKQIR</sequence>
<reference evidence="1" key="1">
    <citation type="journal article" date="2021" name="Proc. Natl. Acad. Sci. U.S.A.">
        <title>A Catalog of Tens of Thousands of Viruses from Human Metagenomes Reveals Hidden Associations with Chronic Diseases.</title>
        <authorList>
            <person name="Tisza M.J."/>
            <person name="Buck C.B."/>
        </authorList>
    </citation>
    <scope>NUCLEOTIDE SEQUENCE</scope>
    <source>
        <strain evidence="1">Ctj3P51</strain>
    </source>
</reference>